<proteinExistence type="predicted"/>
<reference evidence="3 4" key="1">
    <citation type="submission" date="2016-01" db="EMBL/GenBank/DDBJ databases">
        <title>Complete genome sequence of a soil Actinobacterium, Isoptericola dokdonensis DS-3.</title>
        <authorList>
            <person name="Kwon S.-K."/>
            <person name="Kim J.F."/>
        </authorList>
    </citation>
    <scope>NUCLEOTIDE SEQUENCE [LARGE SCALE GENOMIC DNA]</scope>
    <source>
        <strain evidence="3 4">DS-3</strain>
    </source>
</reference>
<dbReference type="OrthoDB" id="941586at2"/>
<feature type="region of interest" description="Disordered" evidence="1">
    <location>
        <begin position="408"/>
        <end position="435"/>
    </location>
</feature>
<dbReference type="Gene3D" id="1.20.120.1630">
    <property type="match status" value="1"/>
</dbReference>
<protein>
    <recommendedName>
        <fullName evidence="5">Isoprenylcysteine carboxyl methyltransferase (ICMT) family protein</fullName>
    </recommendedName>
</protein>
<feature type="transmembrane region" description="Helical" evidence="2">
    <location>
        <begin position="125"/>
        <end position="146"/>
    </location>
</feature>
<dbReference type="KEGG" id="ido:I598_0028"/>
<feature type="transmembrane region" description="Helical" evidence="2">
    <location>
        <begin position="190"/>
        <end position="211"/>
    </location>
</feature>
<feature type="transmembrane region" description="Helical" evidence="2">
    <location>
        <begin position="158"/>
        <end position="178"/>
    </location>
</feature>
<dbReference type="STRING" id="1300344.I598_0028"/>
<feature type="transmembrane region" description="Helical" evidence="2">
    <location>
        <begin position="74"/>
        <end position="92"/>
    </location>
</feature>
<gene>
    <name evidence="3" type="ORF">I598_0028</name>
</gene>
<evidence type="ECO:0000313" key="4">
    <source>
        <dbReference type="Proteomes" id="UP000076794"/>
    </source>
</evidence>
<name>A0A168E551_9MICO</name>
<keyword evidence="2" id="KW-0812">Transmembrane</keyword>
<organism evidence="3 4">
    <name type="scientific">Isoptericola dokdonensis DS-3</name>
    <dbReference type="NCBI Taxonomy" id="1300344"/>
    <lineage>
        <taxon>Bacteria</taxon>
        <taxon>Bacillati</taxon>
        <taxon>Actinomycetota</taxon>
        <taxon>Actinomycetes</taxon>
        <taxon>Micrococcales</taxon>
        <taxon>Promicromonosporaceae</taxon>
        <taxon>Isoptericola</taxon>
    </lineage>
</organism>
<evidence type="ECO:0008006" key="5">
    <source>
        <dbReference type="Google" id="ProtNLM"/>
    </source>
</evidence>
<feature type="transmembrane region" description="Helical" evidence="2">
    <location>
        <begin position="99"/>
        <end position="119"/>
    </location>
</feature>
<evidence type="ECO:0000313" key="3">
    <source>
        <dbReference type="EMBL" id="ANC29627.1"/>
    </source>
</evidence>
<dbReference type="PATRIC" id="fig|1300344.3.peg.27"/>
<feature type="transmembrane region" description="Helical" evidence="2">
    <location>
        <begin position="6"/>
        <end position="24"/>
    </location>
</feature>
<evidence type="ECO:0000256" key="2">
    <source>
        <dbReference type="SAM" id="Phobius"/>
    </source>
</evidence>
<keyword evidence="2" id="KW-0472">Membrane</keyword>
<keyword evidence="2" id="KW-1133">Transmembrane helix</keyword>
<sequence>MNEAELVRAAGLAVPTVLLVALLVHRRPSDRELAAAVVATCWSAVVLAPLNVVAADAGWWTFEAVGAVWRGVPVDLWWSWAILWGAVPALALRTAHPVLVVAVLVWLDLLLMPAASPVVVLGERWLVGEAIGVATALVPAVLLARWTLARRFVVVRGWAQAVIAGALLVALPVVATGATPPWPAPVTAAGVQLALAVALVGVAAMRELALVGQGTPLPYDPPRRLVVTGPYAYVRNPMQLSVAALFVVLAAVLGDARLLVGALVTVGYSSGLAAWHEGRQLRERYGEQWERYVGAVPSWRPRLRPVAPPLPAVLWVAGDCGTCRGVARWLLDRRPVGLELRPAADHRDILWRLTYEHAGVRYEGVRAFARALGHLHLGWAVVGWGLDLPLVRHFALLCTDAFGAGPRPSRGLVEAARPRPVLRPPAPPGRPPAGR</sequence>
<dbReference type="Proteomes" id="UP000076794">
    <property type="component" value="Chromosome"/>
</dbReference>
<dbReference type="AlphaFoldDB" id="A0A168E551"/>
<evidence type="ECO:0000256" key="1">
    <source>
        <dbReference type="SAM" id="MobiDB-lite"/>
    </source>
</evidence>
<feature type="compositionally biased region" description="Pro residues" evidence="1">
    <location>
        <begin position="421"/>
        <end position="435"/>
    </location>
</feature>
<dbReference type="RefSeq" id="WP_068200050.1">
    <property type="nucleotide sequence ID" value="NZ_CP014209.1"/>
</dbReference>
<dbReference type="EMBL" id="CP014209">
    <property type="protein sequence ID" value="ANC29627.1"/>
    <property type="molecule type" value="Genomic_DNA"/>
</dbReference>
<accession>A0A168E551</accession>
<keyword evidence="4" id="KW-1185">Reference proteome</keyword>
<feature type="transmembrane region" description="Helical" evidence="2">
    <location>
        <begin position="33"/>
        <end position="54"/>
    </location>
</feature>